<dbReference type="Proteomes" id="UP001138708">
    <property type="component" value="Unassembled WGS sequence"/>
</dbReference>
<organism evidence="1 4">
    <name type="scientific">Neoroseomonas oryzicola</name>
    <dbReference type="NCBI Taxonomy" id="535904"/>
    <lineage>
        <taxon>Bacteria</taxon>
        <taxon>Pseudomonadati</taxon>
        <taxon>Pseudomonadota</taxon>
        <taxon>Alphaproteobacteria</taxon>
        <taxon>Acetobacterales</taxon>
        <taxon>Acetobacteraceae</taxon>
        <taxon>Neoroseomonas</taxon>
    </lineage>
</organism>
<comment type="caution">
    <text evidence="1">The sequence shown here is derived from an EMBL/GenBank/DDBJ whole genome shotgun (WGS) entry which is preliminary data.</text>
</comment>
<name>A0A9X9WJ26_9PROT</name>
<dbReference type="AlphaFoldDB" id="A0A9X9WJ26"/>
<sequence length="307" mass="31891">MIAAHADWSTDPRKRWISIARRGPDGWRAEAPVPVGDPSAMVAALLAEGAPVALGLDLPLGVPRGFAAGRAEPGFVDFLRGLAGRPGFFAVAPTLTEVSRERPFYPARGVKGMTRAAHAQALGLGDAGGLSRWCDRATAERPAGAPVFWTLGANQSGKAAIAAWRDWLAPGLAAGAPYALWPFAGGLHGLLAPGRAVLAEVYPAEALRHCGIVLGGSKRVRADRAAAAEAVFAAMAARRVVPATALHDAVREGFGADAAGEDRFDSVIGLLGLIGVLDGLRPDFVPEDAAIRAWEGWVLGQTALPRA</sequence>
<evidence type="ECO:0008006" key="5">
    <source>
        <dbReference type="Google" id="ProtNLM"/>
    </source>
</evidence>
<gene>
    <name evidence="2" type="ORF">GWK15_15590</name>
    <name evidence="1" type="ORF">GXW75_13835</name>
</gene>
<evidence type="ECO:0000313" key="1">
    <source>
        <dbReference type="EMBL" id="MBR0660336.1"/>
    </source>
</evidence>
<accession>A0A9X9WJ26</accession>
<dbReference type="EMBL" id="JAAEDK010000029">
    <property type="protein sequence ID" value="MBR0660336.1"/>
    <property type="molecule type" value="Genomic_DNA"/>
</dbReference>
<dbReference type="Proteomes" id="UP000746741">
    <property type="component" value="Unassembled WGS sequence"/>
</dbReference>
<evidence type="ECO:0000313" key="2">
    <source>
        <dbReference type="EMBL" id="NKE18376.1"/>
    </source>
</evidence>
<proteinExistence type="predicted"/>
<dbReference type="EMBL" id="JAAVUP010000004">
    <property type="protein sequence ID" value="NKE18376.1"/>
    <property type="molecule type" value="Genomic_DNA"/>
</dbReference>
<keyword evidence="3" id="KW-1185">Reference proteome</keyword>
<protein>
    <recommendedName>
        <fullName evidence="5">DUF429 domain-containing protein</fullName>
    </recommendedName>
</protein>
<reference evidence="1" key="1">
    <citation type="submission" date="2020-01" db="EMBL/GenBank/DDBJ databases">
        <authorList>
            <person name="Rat A."/>
        </authorList>
    </citation>
    <scope>NUCLEOTIDE SEQUENCE</scope>
    <source>
        <strain evidence="1">LMG 31161</strain>
    </source>
</reference>
<dbReference type="RefSeq" id="WP_168042584.1">
    <property type="nucleotide sequence ID" value="NZ_JAAEDK010000029.1"/>
</dbReference>
<reference evidence="2 3" key="2">
    <citation type="submission" date="2020-02" db="EMBL/GenBank/DDBJ databases">
        <authorList>
            <person name="Sun Q."/>
            <person name="Inoue M."/>
        </authorList>
    </citation>
    <scope>NUCLEOTIDE SEQUENCE [LARGE SCALE GENOMIC DNA]</scope>
    <source>
        <strain evidence="2 3">KCTC 22478</strain>
    </source>
</reference>
<reference evidence="1" key="3">
    <citation type="journal article" date="2021" name="Syst. Appl. Microbiol.">
        <title>Roseomonas hellenica sp. nov., isolated from roots of wild-growing Alkanna tinctoria.</title>
        <authorList>
            <person name="Rat A."/>
            <person name="Naranjo H.D."/>
            <person name="Lebbe L."/>
            <person name="Cnockaert M."/>
            <person name="Krigas N."/>
            <person name="Grigoriadou K."/>
            <person name="Maloupa E."/>
            <person name="Willems A."/>
        </authorList>
    </citation>
    <scope>NUCLEOTIDE SEQUENCE</scope>
    <source>
        <strain evidence="1">LMG 31161</strain>
    </source>
</reference>
<evidence type="ECO:0000313" key="4">
    <source>
        <dbReference type="Proteomes" id="UP001138708"/>
    </source>
</evidence>
<evidence type="ECO:0000313" key="3">
    <source>
        <dbReference type="Proteomes" id="UP000746741"/>
    </source>
</evidence>